<comment type="caution">
    <text evidence="7">The sequence shown here is derived from an EMBL/GenBank/DDBJ whole genome shotgun (WGS) entry which is preliminary data.</text>
</comment>
<evidence type="ECO:0000256" key="2">
    <source>
        <dbReference type="ARBA" id="ARBA00022670"/>
    </source>
</evidence>
<dbReference type="GO" id="GO:0031593">
    <property type="term" value="F:polyubiquitin modification-dependent protein binding"/>
    <property type="evidence" value="ECO:0007669"/>
    <property type="project" value="EnsemblPlants"/>
</dbReference>
<evidence type="ECO:0000259" key="6">
    <source>
        <dbReference type="PROSITE" id="PS50030"/>
    </source>
</evidence>
<dbReference type="FunFam" id="2.40.70.10:FF:000005">
    <property type="entry name" value="DNA damage inducible 1 homolog 2"/>
    <property type="match status" value="1"/>
</dbReference>
<dbReference type="PANTHER" id="PTHR15397:SF3">
    <property type="entry name" value="DNA DAMAGE INDUCIBLE 1 HOMOLOG 2"/>
    <property type="match status" value="1"/>
</dbReference>
<keyword evidence="8" id="KW-1185">Reference proteome</keyword>
<feature type="compositionally biased region" description="Pro residues" evidence="5">
    <location>
        <begin position="256"/>
        <end position="269"/>
    </location>
</feature>
<dbReference type="InterPro" id="IPR015940">
    <property type="entry name" value="UBA"/>
</dbReference>
<evidence type="ECO:0000256" key="1">
    <source>
        <dbReference type="ARBA" id="ARBA00009136"/>
    </source>
</evidence>
<comment type="similarity">
    <text evidence="1">Belongs to the DDI1 family.</text>
</comment>
<dbReference type="OrthoDB" id="1665474at2759"/>
<keyword evidence="2" id="KW-0645">Protease</keyword>
<evidence type="ECO:0000256" key="3">
    <source>
        <dbReference type="ARBA" id="ARBA00022750"/>
    </source>
</evidence>
<evidence type="ECO:0000313" key="7">
    <source>
        <dbReference type="EMBL" id="GBG63132.1"/>
    </source>
</evidence>
<gene>
    <name evidence="7" type="ORF">CBR_g36902</name>
</gene>
<protein>
    <recommendedName>
        <fullName evidence="6">UBA domain-containing protein</fullName>
    </recommendedName>
</protein>
<dbReference type="AlphaFoldDB" id="A0A388JZB8"/>
<dbReference type="Pfam" id="PF09668">
    <property type="entry name" value="Asp_protease"/>
    <property type="match status" value="1"/>
</dbReference>
<proteinExistence type="inferred from homology"/>
<feature type="region of interest" description="Disordered" evidence="5">
    <location>
        <begin position="211"/>
        <end position="278"/>
    </location>
</feature>
<dbReference type="SMART" id="SM00165">
    <property type="entry name" value="UBA"/>
    <property type="match status" value="1"/>
</dbReference>
<feature type="compositionally biased region" description="Polar residues" evidence="5">
    <location>
        <begin position="225"/>
        <end position="240"/>
    </location>
</feature>
<dbReference type="Gramene" id="GBG63132">
    <property type="protein sequence ID" value="GBG63132"/>
    <property type="gene ID" value="CBR_g36902"/>
</dbReference>
<dbReference type="Pfam" id="PF00627">
    <property type="entry name" value="UBA"/>
    <property type="match status" value="1"/>
</dbReference>
<keyword evidence="4" id="KW-0378">Hydrolase</keyword>
<dbReference type="PANTHER" id="PTHR15397">
    <property type="entry name" value="SODIUM-GLUCOSE COTRANSPORTER REGULATORY PROTEIN -RELATED"/>
    <property type="match status" value="1"/>
</dbReference>
<dbReference type="Gene3D" id="2.40.70.10">
    <property type="entry name" value="Acid Proteases"/>
    <property type="match status" value="1"/>
</dbReference>
<dbReference type="SUPFAM" id="SSF50630">
    <property type="entry name" value="Acid proteases"/>
    <property type="match status" value="1"/>
</dbReference>
<dbReference type="Proteomes" id="UP000265515">
    <property type="component" value="Unassembled WGS sequence"/>
</dbReference>
<evidence type="ECO:0000256" key="4">
    <source>
        <dbReference type="ARBA" id="ARBA00022801"/>
    </source>
</evidence>
<dbReference type="CDD" id="cd05479">
    <property type="entry name" value="RP_DDI"/>
    <property type="match status" value="1"/>
</dbReference>
<dbReference type="SUPFAM" id="SSF46934">
    <property type="entry name" value="UBA-like"/>
    <property type="match status" value="1"/>
</dbReference>
<dbReference type="OMA" id="NTHTRHP"/>
<evidence type="ECO:0000313" key="8">
    <source>
        <dbReference type="Proteomes" id="UP000265515"/>
    </source>
</evidence>
<reference evidence="7 8" key="1">
    <citation type="journal article" date="2018" name="Cell">
        <title>The Chara Genome: Secondary Complexity and Implications for Plant Terrestrialization.</title>
        <authorList>
            <person name="Nishiyama T."/>
            <person name="Sakayama H."/>
            <person name="Vries J.D."/>
            <person name="Buschmann H."/>
            <person name="Saint-Marcoux D."/>
            <person name="Ullrich K.K."/>
            <person name="Haas F.B."/>
            <person name="Vanderstraeten L."/>
            <person name="Becker D."/>
            <person name="Lang D."/>
            <person name="Vosolsobe S."/>
            <person name="Rombauts S."/>
            <person name="Wilhelmsson P.K.I."/>
            <person name="Janitza P."/>
            <person name="Kern R."/>
            <person name="Heyl A."/>
            <person name="Rumpler F."/>
            <person name="Villalobos L.I.A.C."/>
            <person name="Clay J.M."/>
            <person name="Skokan R."/>
            <person name="Toyoda A."/>
            <person name="Suzuki Y."/>
            <person name="Kagoshima H."/>
            <person name="Schijlen E."/>
            <person name="Tajeshwar N."/>
            <person name="Catarino B."/>
            <person name="Hetherington A.J."/>
            <person name="Saltykova A."/>
            <person name="Bonnot C."/>
            <person name="Breuninger H."/>
            <person name="Symeonidi A."/>
            <person name="Radhakrishnan G.V."/>
            <person name="Van Nieuwerburgh F."/>
            <person name="Deforce D."/>
            <person name="Chang C."/>
            <person name="Karol K.G."/>
            <person name="Hedrich R."/>
            <person name="Ulvskov P."/>
            <person name="Glockner G."/>
            <person name="Delwiche C.F."/>
            <person name="Petrasek J."/>
            <person name="Van de Peer Y."/>
            <person name="Friml J."/>
            <person name="Beilby M."/>
            <person name="Dolan L."/>
            <person name="Kohara Y."/>
            <person name="Sugano S."/>
            <person name="Fujiyama A."/>
            <person name="Delaux P.-M."/>
            <person name="Quint M."/>
            <person name="TheiBen G."/>
            <person name="Hagemann M."/>
            <person name="Harholt J."/>
            <person name="Dunand C."/>
            <person name="Zachgo S."/>
            <person name="Langdale J."/>
            <person name="Maumus F."/>
            <person name="Straeten D.V.D."/>
            <person name="Gould S.B."/>
            <person name="Rensing S.A."/>
        </authorList>
    </citation>
    <scope>NUCLEOTIDE SEQUENCE [LARGE SCALE GENOMIC DNA]</scope>
    <source>
        <strain evidence="7 8">S276</strain>
    </source>
</reference>
<feature type="non-terminal residue" evidence="7">
    <location>
        <position position="1"/>
    </location>
</feature>
<dbReference type="PROSITE" id="PS50030">
    <property type="entry name" value="UBA"/>
    <property type="match status" value="1"/>
</dbReference>
<feature type="compositionally biased region" description="Low complexity" evidence="5">
    <location>
        <begin position="245"/>
        <end position="255"/>
    </location>
</feature>
<sequence>TDPPFAHAVLGDDIDLFQRTLRDHHRRTMEAELAREREIELLESDPFNPEAQRKIEEVIRQKQIDENMEAAIEHNPEAFGRVVMLYVDAEVNRVPLKAFVDSGAQSTIMSLTCAERCGIARLMDKRFSGIAKGVGTGRIMGRVHVAPLKLGNNYYPCSFTIIDQPDVEFLFGLDMLRKHQCQIDLKANVLRVGGGEVEVPFLQEKDLPPHMRGIEVSDDLPHQMAPSSSTASPQRPQSAPAQGVASSPVRHVPAAAAPPSPARPAPSPSGPASTHSSMEEKIARLKELGFDHDAVVEALTLFAGNEQAAASFLFGG</sequence>
<dbReference type="Gene3D" id="1.10.8.10">
    <property type="entry name" value="DNA helicase RuvA subunit, C-terminal domain"/>
    <property type="match status" value="1"/>
</dbReference>
<feature type="domain" description="UBA" evidence="6">
    <location>
        <begin position="277"/>
        <end position="316"/>
    </location>
</feature>
<keyword evidence="3" id="KW-0064">Aspartyl protease</keyword>
<dbReference type="InterPro" id="IPR021109">
    <property type="entry name" value="Peptidase_aspartic_dom_sf"/>
</dbReference>
<feature type="compositionally biased region" description="Basic and acidic residues" evidence="5">
    <location>
        <begin position="211"/>
        <end position="221"/>
    </location>
</feature>
<dbReference type="GO" id="GO:0006508">
    <property type="term" value="P:proteolysis"/>
    <property type="evidence" value="ECO:0007669"/>
    <property type="project" value="UniProtKB-KW"/>
</dbReference>
<dbReference type="InterPro" id="IPR009060">
    <property type="entry name" value="UBA-like_sf"/>
</dbReference>
<evidence type="ECO:0000256" key="5">
    <source>
        <dbReference type="SAM" id="MobiDB-lite"/>
    </source>
</evidence>
<accession>A0A388JZB8</accession>
<dbReference type="EMBL" id="BFEA01000036">
    <property type="protein sequence ID" value="GBG63132.1"/>
    <property type="molecule type" value="Genomic_DNA"/>
</dbReference>
<dbReference type="InterPro" id="IPR019103">
    <property type="entry name" value="Peptidase_aspartic_DDI1-type"/>
</dbReference>
<name>A0A388JZB8_CHABU</name>
<dbReference type="GO" id="GO:0004190">
    <property type="term" value="F:aspartic-type endopeptidase activity"/>
    <property type="evidence" value="ECO:0007669"/>
    <property type="project" value="UniProtKB-KW"/>
</dbReference>
<dbReference type="STRING" id="69332.A0A388JZB8"/>
<organism evidence="7 8">
    <name type="scientific">Chara braunii</name>
    <name type="common">Braun's stonewort</name>
    <dbReference type="NCBI Taxonomy" id="69332"/>
    <lineage>
        <taxon>Eukaryota</taxon>
        <taxon>Viridiplantae</taxon>
        <taxon>Streptophyta</taxon>
        <taxon>Charophyceae</taxon>
        <taxon>Charales</taxon>
        <taxon>Characeae</taxon>
        <taxon>Chara</taxon>
    </lineage>
</organism>